<keyword evidence="2" id="KW-1185">Reference proteome</keyword>
<evidence type="ECO:0000313" key="2">
    <source>
        <dbReference type="Proteomes" id="UP001061991"/>
    </source>
</evidence>
<organism evidence="1 2">
    <name type="scientific">Phyllobacterium zundukense</name>
    <dbReference type="NCBI Taxonomy" id="1867719"/>
    <lineage>
        <taxon>Bacteria</taxon>
        <taxon>Pseudomonadati</taxon>
        <taxon>Pseudomonadota</taxon>
        <taxon>Alphaproteobacteria</taxon>
        <taxon>Hyphomicrobiales</taxon>
        <taxon>Phyllobacteriaceae</taxon>
        <taxon>Phyllobacterium</taxon>
    </lineage>
</organism>
<reference evidence="1" key="1">
    <citation type="submission" date="2022-09" db="EMBL/GenBank/DDBJ databases">
        <title>Interaction between co-microsymbionts with complementary sets of symbiotic genes in legume-rhizobium systems.</title>
        <authorList>
            <person name="Safronova V."/>
            <person name="Sazanova A."/>
            <person name="Afonin A."/>
            <person name="Chirak E."/>
        </authorList>
    </citation>
    <scope>NUCLEOTIDE SEQUENCE</scope>
    <source>
        <strain evidence="1">A18/3m</strain>
    </source>
</reference>
<dbReference type="EMBL" id="CP104972">
    <property type="protein sequence ID" value="UXN58779.1"/>
    <property type="molecule type" value="Genomic_DNA"/>
</dbReference>
<dbReference type="Proteomes" id="UP001061991">
    <property type="component" value="Plasmid p_unnamed1"/>
</dbReference>
<name>A0ACD4CYY5_9HYPH</name>
<geneLocation type="plasmid" evidence="1 2">
    <name>p_unnamed1</name>
</geneLocation>
<sequence length="240" mass="26729">MERKHVIELRDTLRDTPGAQNELVKSLSAMFGWAIEAGIAAVNPASKIKPLFSGDGIHTWSLQEVHQYEERHPEGTKARLMLHLAMFTGLRLSDLAVLGRQHIQDGWFVIRPKKTDRSSMVSVEIPVLPILNKTIEASPCGDLTFLVNEWKAPFTVNSLGSKMRNWCDQAGMPQCSTHGLRKAGATIAAENGATDDELMAIFGWTTKQQTTLYTRKANRRKLAGGEMHKLIPEQNEANKV</sequence>
<accession>A0ACD4CYY5</accession>
<gene>
    <name evidence="1" type="ORF">N8E88_07590</name>
</gene>
<protein>
    <submittedName>
        <fullName evidence="1">Site-specific integrase</fullName>
    </submittedName>
</protein>
<proteinExistence type="predicted"/>
<keyword evidence="1" id="KW-0614">Plasmid</keyword>
<evidence type="ECO:0000313" key="1">
    <source>
        <dbReference type="EMBL" id="UXN58779.1"/>
    </source>
</evidence>